<proteinExistence type="predicted"/>
<organism evidence="1 2">
    <name type="scientific">Elysia crispata</name>
    <name type="common">lettuce slug</name>
    <dbReference type="NCBI Taxonomy" id="231223"/>
    <lineage>
        <taxon>Eukaryota</taxon>
        <taxon>Metazoa</taxon>
        <taxon>Spiralia</taxon>
        <taxon>Lophotrochozoa</taxon>
        <taxon>Mollusca</taxon>
        <taxon>Gastropoda</taxon>
        <taxon>Heterobranchia</taxon>
        <taxon>Euthyneura</taxon>
        <taxon>Panpulmonata</taxon>
        <taxon>Sacoglossa</taxon>
        <taxon>Placobranchoidea</taxon>
        <taxon>Plakobranchidae</taxon>
        <taxon>Elysia</taxon>
    </lineage>
</organism>
<dbReference type="Proteomes" id="UP001283361">
    <property type="component" value="Unassembled WGS sequence"/>
</dbReference>
<name>A0AAE0YUX6_9GAST</name>
<reference evidence="1" key="1">
    <citation type="journal article" date="2023" name="G3 (Bethesda)">
        <title>A reference genome for the long-term kleptoplast-retaining sea slug Elysia crispata morphotype clarki.</title>
        <authorList>
            <person name="Eastman K.E."/>
            <person name="Pendleton A.L."/>
            <person name="Shaikh M.A."/>
            <person name="Suttiyut T."/>
            <person name="Ogas R."/>
            <person name="Tomko P."/>
            <person name="Gavelis G."/>
            <person name="Widhalm J.R."/>
            <person name="Wisecaver J.H."/>
        </authorList>
    </citation>
    <scope>NUCLEOTIDE SEQUENCE</scope>
    <source>
        <strain evidence="1">ECLA1</strain>
    </source>
</reference>
<keyword evidence="2" id="KW-1185">Reference proteome</keyword>
<protein>
    <submittedName>
        <fullName evidence="1">Uncharacterized protein</fullName>
    </submittedName>
</protein>
<accession>A0AAE0YUX6</accession>
<sequence>MERPSLQQPHELSLKVQVSHYRWPRDGAPVPTVTARTFIEGSSLTLPVAQRWSARPYKMERPSQQQPHELSLKVQVSLYRWPRDGAPVPTVTARTFIEGSSLTLPVAQRWSARPYSNRTNFH</sequence>
<dbReference type="EMBL" id="JAWDGP010005359">
    <property type="protein sequence ID" value="KAK3757533.1"/>
    <property type="molecule type" value="Genomic_DNA"/>
</dbReference>
<evidence type="ECO:0000313" key="1">
    <source>
        <dbReference type="EMBL" id="KAK3757533.1"/>
    </source>
</evidence>
<evidence type="ECO:0000313" key="2">
    <source>
        <dbReference type="Proteomes" id="UP001283361"/>
    </source>
</evidence>
<dbReference type="AlphaFoldDB" id="A0AAE0YUX6"/>
<comment type="caution">
    <text evidence="1">The sequence shown here is derived from an EMBL/GenBank/DDBJ whole genome shotgun (WGS) entry which is preliminary data.</text>
</comment>
<gene>
    <name evidence="1" type="ORF">RRG08_032701</name>
</gene>